<accession>A0A7S3V6K3</accession>
<dbReference type="GO" id="GO:0020037">
    <property type="term" value="F:heme binding"/>
    <property type="evidence" value="ECO:0007669"/>
    <property type="project" value="TreeGrafter"/>
</dbReference>
<dbReference type="CDD" id="cd19165">
    <property type="entry name" value="HemeO"/>
    <property type="match status" value="1"/>
</dbReference>
<evidence type="ECO:0000256" key="2">
    <source>
        <dbReference type="ARBA" id="ARBA00022723"/>
    </source>
</evidence>
<dbReference type="Pfam" id="PF01126">
    <property type="entry name" value="Heme_oxygenase"/>
    <property type="match status" value="1"/>
</dbReference>
<keyword evidence="1" id="KW-0349">Heme</keyword>
<dbReference type="PRINTS" id="PR00088">
    <property type="entry name" value="HAEMOXYGNASE"/>
</dbReference>
<feature type="chain" id="PRO_5030911076" description="Heme oxygenase (biliverdin-producing)" evidence="4">
    <location>
        <begin position="27"/>
        <end position="283"/>
    </location>
</feature>
<keyword evidence="4" id="KW-0732">Signal</keyword>
<dbReference type="PANTHER" id="PTHR10720:SF0">
    <property type="entry name" value="HEME OXYGENASE"/>
    <property type="match status" value="1"/>
</dbReference>
<gene>
    <name evidence="5" type="ORF">CDEB00056_LOCUS4513</name>
</gene>
<sequence>MVNSSTARSSVITLSLLCASLFEAESFSITSPRGIRSTHDVHTNLQMAAISETNPRLEGLAFDLDDGTRKSHSVAQNSSFVSGFFRGLSTREAYSKLLTSLYFVYTAMEDTFDSTLDDMVKKMDNSELRRVEALSVDMEYFYGAGWEKVITPSRAAKKYADRVLEVGRDQPKLLIAHQYTRYLGDLFGGQMMGGMATRSLNLEDGNGVAFYTFDDINSPKDFITTWYQKLNELDLTAKERQEIVDEANYVFELNIEILEELEGSALKAAWTLAWKSFREKMSF</sequence>
<evidence type="ECO:0008006" key="6">
    <source>
        <dbReference type="Google" id="ProtNLM"/>
    </source>
</evidence>
<dbReference type="InterPro" id="IPR016053">
    <property type="entry name" value="Haem_Oase-like"/>
</dbReference>
<keyword evidence="3" id="KW-0408">Iron</keyword>
<protein>
    <recommendedName>
        <fullName evidence="6">Heme oxygenase (biliverdin-producing)</fullName>
    </recommendedName>
</protein>
<evidence type="ECO:0000256" key="4">
    <source>
        <dbReference type="SAM" id="SignalP"/>
    </source>
</evidence>
<dbReference type="GO" id="GO:0046872">
    <property type="term" value="F:metal ion binding"/>
    <property type="evidence" value="ECO:0007669"/>
    <property type="project" value="UniProtKB-KW"/>
</dbReference>
<evidence type="ECO:0000256" key="1">
    <source>
        <dbReference type="ARBA" id="ARBA00022617"/>
    </source>
</evidence>
<dbReference type="PANTHER" id="PTHR10720">
    <property type="entry name" value="HEME OXYGENASE"/>
    <property type="match status" value="1"/>
</dbReference>
<dbReference type="InterPro" id="IPR016084">
    <property type="entry name" value="Haem_Oase-like_multi-hlx"/>
</dbReference>
<dbReference type="InterPro" id="IPR002051">
    <property type="entry name" value="Haem_Oase"/>
</dbReference>
<dbReference type="GO" id="GO:0006979">
    <property type="term" value="P:response to oxidative stress"/>
    <property type="evidence" value="ECO:0007669"/>
    <property type="project" value="TreeGrafter"/>
</dbReference>
<name>A0A7S3V6K3_9STRA</name>
<dbReference type="GO" id="GO:0006788">
    <property type="term" value="P:heme oxidation"/>
    <property type="evidence" value="ECO:0007669"/>
    <property type="project" value="InterPro"/>
</dbReference>
<keyword evidence="2" id="KW-0479">Metal-binding</keyword>
<dbReference type="GO" id="GO:0004392">
    <property type="term" value="F:heme oxygenase (decyclizing) activity"/>
    <property type="evidence" value="ECO:0007669"/>
    <property type="project" value="InterPro"/>
</dbReference>
<proteinExistence type="predicted"/>
<evidence type="ECO:0000313" key="5">
    <source>
        <dbReference type="EMBL" id="CAE0459672.1"/>
    </source>
</evidence>
<reference evidence="5" key="1">
    <citation type="submission" date="2021-01" db="EMBL/GenBank/DDBJ databases">
        <authorList>
            <person name="Corre E."/>
            <person name="Pelletier E."/>
            <person name="Niang G."/>
            <person name="Scheremetjew M."/>
            <person name="Finn R."/>
            <person name="Kale V."/>
            <person name="Holt S."/>
            <person name="Cochrane G."/>
            <person name="Meng A."/>
            <person name="Brown T."/>
            <person name="Cohen L."/>
        </authorList>
    </citation>
    <scope>NUCLEOTIDE SEQUENCE</scope>
    <source>
        <strain evidence="5">MM31A-1</strain>
    </source>
</reference>
<feature type="signal peptide" evidence="4">
    <location>
        <begin position="1"/>
        <end position="26"/>
    </location>
</feature>
<organism evidence="5">
    <name type="scientific">Chaetoceros debilis</name>
    <dbReference type="NCBI Taxonomy" id="122233"/>
    <lineage>
        <taxon>Eukaryota</taxon>
        <taxon>Sar</taxon>
        <taxon>Stramenopiles</taxon>
        <taxon>Ochrophyta</taxon>
        <taxon>Bacillariophyta</taxon>
        <taxon>Coscinodiscophyceae</taxon>
        <taxon>Chaetocerotophycidae</taxon>
        <taxon>Chaetocerotales</taxon>
        <taxon>Chaetocerotaceae</taxon>
        <taxon>Chaetoceros</taxon>
    </lineage>
</organism>
<dbReference type="GO" id="GO:0042167">
    <property type="term" value="P:heme catabolic process"/>
    <property type="evidence" value="ECO:0007669"/>
    <property type="project" value="TreeGrafter"/>
</dbReference>
<evidence type="ECO:0000256" key="3">
    <source>
        <dbReference type="ARBA" id="ARBA00023004"/>
    </source>
</evidence>
<dbReference type="EMBL" id="HBIO01006200">
    <property type="protein sequence ID" value="CAE0459672.1"/>
    <property type="molecule type" value="Transcribed_RNA"/>
</dbReference>
<dbReference type="SUPFAM" id="SSF48613">
    <property type="entry name" value="Heme oxygenase-like"/>
    <property type="match status" value="1"/>
</dbReference>
<dbReference type="AlphaFoldDB" id="A0A7S3V6K3"/>
<dbReference type="Gene3D" id="1.20.910.10">
    <property type="entry name" value="Heme oxygenase-like"/>
    <property type="match status" value="1"/>
</dbReference>